<sequence length="47" mass="5095">MIPSPNTSIHSMSHFLVHRVLAASTPIQCDERGLSLHTACTTKCSTN</sequence>
<reference evidence="1" key="2">
    <citation type="journal article" date="2015" name="Data Brief">
        <title>Shoot transcriptome of the giant reed, Arundo donax.</title>
        <authorList>
            <person name="Barrero R.A."/>
            <person name="Guerrero F.D."/>
            <person name="Moolhuijzen P."/>
            <person name="Goolsby J.A."/>
            <person name="Tidwell J."/>
            <person name="Bellgard S.E."/>
            <person name="Bellgard M.I."/>
        </authorList>
    </citation>
    <scope>NUCLEOTIDE SEQUENCE</scope>
    <source>
        <tissue evidence="1">Shoot tissue taken approximately 20 cm above the soil surface</tissue>
    </source>
</reference>
<accession>A0A0A9BYB1</accession>
<evidence type="ECO:0000313" key="1">
    <source>
        <dbReference type="EMBL" id="JAD68311.1"/>
    </source>
</evidence>
<dbReference type="EMBL" id="GBRH01229584">
    <property type="protein sequence ID" value="JAD68311.1"/>
    <property type="molecule type" value="Transcribed_RNA"/>
</dbReference>
<reference evidence="1" key="1">
    <citation type="submission" date="2014-09" db="EMBL/GenBank/DDBJ databases">
        <authorList>
            <person name="Magalhaes I.L.F."/>
            <person name="Oliveira U."/>
            <person name="Santos F.R."/>
            <person name="Vidigal T.H.D.A."/>
            <person name="Brescovit A.D."/>
            <person name="Santos A.J."/>
        </authorList>
    </citation>
    <scope>NUCLEOTIDE SEQUENCE</scope>
    <source>
        <tissue evidence="1">Shoot tissue taken approximately 20 cm above the soil surface</tissue>
    </source>
</reference>
<dbReference type="AlphaFoldDB" id="A0A0A9BYB1"/>
<protein>
    <submittedName>
        <fullName evidence="1">Uncharacterized protein</fullName>
    </submittedName>
</protein>
<name>A0A0A9BYB1_ARUDO</name>
<organism evidence="1">
    <name type="scientific">Arundo donax</name>
    <name type="common">Giant reed</name>
    <name type="synonym">Donax arundinaceus</name>
    <dbReference type="NCBI Taxonomy" id="35708"/>
    <lineage>
        <taxon>Eukaryota</taxon>
        <taxon>Viridiplantae</taxon>
        <taxon>Streptophyta</taxon>
        <taxon>Embryophyta</taxon>
        <taxon>Tracheophyta</taxon>
        <taxon>Spermatophyta</taxon>
        <taxon>Magnoliopsida</taxon>
        <taxon>Liliopsida</taxon>
        <taxon>Poales</taxon>
        <taxon>Poaceae</taxon>
        <taxon>PACMAD clade</taxon>
        <taxon>Arundinoideae</taxon>
        <taxon>Arundineae</taxon>
        <taxon>Arundo</taxon>
    </lineage>
</organism>
<proteinExistence type="predicted"/>